<evidence type="ECO:0000259" key="13">
    <source>
        <dbReference type="Pfam" id="PF04452"/>
    </source>
</evidence>
<keyword evidence="6 12" id="KW-0698">rRNA processing</keyword>
<organism evidence="15 16">
    <name type="scientific">Candidatus Choladousia intestinavium</name>
    <dbReference type="NCBI Taxonomy" id="2840727"/>
    <lineage>
        <taxon>Bacteria</taxon>
        <taxon>Bacillati</taxon>
        <taxon>Bacillota</taxon>
        <taxon>Clostridia</taxon>
        <taxon>Lachnospirales</taxon>
        <taxon>Lachnospiraceae</taxon>
        <taxon>Lachnospiraceae incertae sedis</taxon>
        <taxon>Candidatus Choladousia</taxon>
    </lineage>
</organism>
<reference evidence="15" key="2">
    <citation type="journal article" date="2021" name="PeerJ">
        <title>Extensive microbial diversity within the chicken gut microbiome revealed by metagenomics and culture.</title>
        <authorList>
            <person name="Gilroy R."/>
            <person name="Ravi A."/>
            <person name="Getino M."/>
            <person name="Pursley I."/>
            <person name="Horton D.L."/>
            <person name="Alikhan N.F."/>
            <person name="Baker D."/>
            <person name="Gharbi K."/>
            <person name="Hall N."/>
            <person name="Watson M."/>
            <person name="Adriaenssens E.M."/>
            <person name="Foster-Nyarko E."/>
            <person name="Jarju S."/>
            <person name="Secka A."/>
            <person name="Antonio M."/>
            <person name="Oren A."/>
            <person name="Chaudhuri R.R."/>
            <person name="La Ragione R."/>
            <person name="Hildebrand F."/>
            <person name="Pallen M.J."/>
        </authorList>
    </citation>
    <scope>NUCLEOTIDE SEQUENCE</scope>
    <source>
        <strain evidence="15">ChiSjej4B22-8148</strain>
    </source>
</reference>
<dbReference type="Pfam" id="PF20260">
    <property type="entry name" value="PUA_4"/>
    <property type="match status" value="1"/>
</dbReference>
<evidence type="ECO:0000256" key="5">
    <source>
        <dbReference type="ARBA" id="ARBA00022490"/>
    </source>
</evidence>
<keyword evidence="5 12" id="KW-0963">Cytoplasm</keyword>
<evidence type="ECO:0000256" key="1">
    <source>
        <dbReference type="ARBA" id="ARBA00004496"/>
    </source>
</evidence>
<keyword evidence="8 12" id="KW-0808">Transferase</keyword>
<dbReference type="SUPFAM" id="SSF75217">
    <property type="entry name" value="alpha/beta knot"/>
    <property type="match status" value="1"/>
</dbReference>
<comment type="function">
    <text evidence="10 12">Specifically methylates the N3 position of the uracil ring of uridine 1498 (m3U1498) in 16S rRNA. Acts on the fully assembled 30S ribosomal subunit.</text>
</comment>
<dbReference type="PIRSF" id="PIRSF015601">
    <property type="entry name" value="MTase_slr0722"/>
    <property type="match status" value="1"/>
</dbReference>
<evidence type="ECO:0000256" key="12">
    <source>
        <dbReference type="PIRNR" id="PIRNR015601"/>
    </source>
</evidence>
<dbReference type="Gene3D" id="3.40.1280.10">
    <property type="match status" value="1"/>
</dbReference>
<dbReference type="AlphaFoldDB" id="A0A9D1AC44"/>
<dbReference type="InterPro" id="IPR046887">
    <property type="entry name" value="RsmE_PUA-like"/>
</dbReference>
<evidence type="ECO:0000256" key="11">
    <source>
        <dbReference type="ARBA" id="ARBA00047944"/>
    </source>
</evidence>
<feature type="domain" description="Ribosomal RNA small subunit methyltransferase E methyltransferase" evidence="13">
    <location>
        <begin position="75"/>
        <end position="242"/>
    </location>
</feature>
<dbReference type="InterPro" id="IPR015947">
    <property type="entry name" value="PUA-like_sf"/>
</dbReference>
<proteinExistence type="inferred from homology"/>
<gene>
    <name evidence="15" type="ORF">IAB31_01865</name>
</gene>
<dbReference type="EMBL" id="DVGK01000028">
    <property type="protein sequence ID" value="HIR12652.1"/>
    <property type="molecule type" value="Genomic_DNA"/>
</dbReference>
<dbReference type="Proteomes" id="UP000886757">
    <property type="component" value="Unassembled WGS sequence"/>
</dbReference>
<dbReference type="InterPro" id="IPR046886">
    <property type="entry name" value="RsmE_MTase_dom"/>
</dbReference>
<evidence type="ECO:0000313" key="16">
    <source>
        <dbReference type="Proteomes" id="UP000886757"/>
    </source>
</evidence>
<sequence length="247" mass="27934">MYHFFVEPYQIKEKEIWILGQDVNHIRNVLRMKPGEQITVSSRQDDGRAYRCRIHSLEEEQVRAEILWVQEADAELPVRISLFQGLPKGDKMELIIQKAVELGAWEIVPVASRRAVVKLDEKKAQVKVKRWNAIAESAAKQSGRLRIPQVRSVMSFKEAADYGAGFDKKLIPYELAKGMEQTRTALGEIQPGDSVAIFIGPEGGFEEEEVKLASEHGFAPITLGKRILRTETAGMALLSVLMFQMEK</sequence>
<evidence type="ECO:0000259" key="14">
    <source>
        <dbReference type="Pfam" id="PF20260"/>
    </source>
</evidence>
<dbReference type="NCBIfam" id="NF008692">
    <property type="entry name" value="PRK11713.1-5"/>
    <property type="match status" value="1"/>
</dbReference>
<evidence type="ECO:0000256" key="7">
    <source>
        <dbReference type="ARBA" id="ARBA00022603"/>
    </source>
</evidence>
<dbReference type="PANTHER" id="PTHR30027:SF3">
    <property type="entry name" value="16S RRNA (URACIL(1498)-N(3))-METHYLTRANSFERASE"/>
    <property type="match status" value="1"/>
</dbReference>
<dbReference type="InterPro" id="IPR029028">
    <property type="entry name" value="Alpha/beta_knot_MTases"/>
</dbReference>
<comment type="similarity">
    <text evidence="2 12">Belongs to the RNA methyltransferase RsmE family.</text>
</comment>
<evidence type="ECO:0000313" key="15">
    <source>
        <dbReference type="EMBL" id="HIR12652.1"/>
    </source>
</evidence>
<dbReference type="GO" id="GO:0005737">
    <property type="term" value="C:cytoplasm"/>
    <property type="evidence" value="ECO:0007669"/>
    <property type="project" value="UniProtKB-SubCell"/>
</dbReference>
<keyword evidence="9 12" id="KW-0949">S-adenosyl-L-methionine</keyword>
<dbReference type="Gene3D" id="2.40.240.20">
    <property type="entry name" value="Hypothetical PUA domain-like, domain 1"/>
    <property type="match status" value="1"/>
</dbReference>
<evidence type="ECO:0000256" key="8">
    <source>
        <dbReference type="ARBA" id="ARBA00022679"/>
    </source>
</evidence>
<comment type="catalytic activity">
    <reaction evidence="11 12">
        <text>uridine(1498) in 16S rRNA + S-adenosyl-L-methionine = N(3)-methyluridine(1498) in 16S rRNA + S-adenosyl-L-homocysteine + H(+)</text>
        <dbReference type="Rhea" id="RHEA:42920"/>
        <dbReference type="Rhea" id="RHEA-COMP:10283"/>
        <dbReference type="Rhea" id="RHEA-COMP:10284"/>
        <dbReference type="ChEBI" id="CHEBI:15378"/>
        <dbReference type="ChEBI" id="CHEBI:57856"/>
        <dbReference type="ChEBI" id="CHEBI:59789"/>
        <dbReference type="ChEBI" id="CHEBI:65315"/>
        <dbReference type="ChEBI" id="CHEBI:74502"/>
        <dbReference type="EC" id="2.1.1.193"/>
    </reaction>
</comment>
<evidence type="ECO:0000256" key="10">
    <source>
        <dbReference type="ARBA" id="ARBA00025699"/>
    </source>
</evidence>
<dbReference type="NCBIfam" id="TIGR00046">
    <property type="entry name" value="RsmE family RNA methyltransferase"/>
    <property type="match status" value="1"/>
</dbReference>
<evidence type="ECO:0000256" key="6">
    <source>
        <dbReference type="ARBA" id="ARBA00022552"/>
    </source>
</evidence>
<name>A0A9D1AC44_9FIRM</name>
<dbReference type="EC" id="2.1.1.193" evidence="3 12"/>
<evidence type="ECO:0000256" key="9">
    <source>
        <dbReference type="ARBA" id="ARBA00022691"/>
    </source>
</evidence>
<dbReference type="GO" id="GO:0070475">
    <property type="term" value="P:rRNA base methylation"/>
    <property type="evidence" value="ECO:0007669"/>
    <property type="project" value="TreeGrafter"/>
</dbReference>
<comment type="caution">
    <text evidence="15">The sequence shown here is derived from an EMBL/GenBank/DDBJ whole genome shotgun (WGS) entry which is preliminary data.</text>
</comment>
<dbReference type="InterPro" id="IPR029026">
    <property type="entry name" value="tRNA_m1G_MTases_N"/>
</dbReference>
<evidence type="ECO:0000256" key="4">
    <source>
        <dbReference type="ARBA" id="ARBA00013673"/>
    </source>
</evidence>
<dbReference type="Pfam" id="PF04452">
    <property type="entry name" value="Methyltrans_RNA"/>
    <property type="match status" value="1"/>
</dbReference>
<comment type="subcellular location">
    <subcellularLocation>
        <location evidence="1 12">Cytoplasm</location>
    </subcellularLocation>
</comment>
<dbReference type="InterPro" id="IPR006700">
    <property type="entry name" value="RsmE"/>
</dbReference>
<evidence type="ECO:0000256" key="2">
    <source>
        <dbReference type="ARBA" id="ARBA00005528"/>
    </source>
</evidence>
<keyword evidence="7 12" id="KW-0489">Methyltransferase</keyword>
<accession>A0A9D1AC44</accession>
<evidence type="ECO:0000256" key="3">
    <source>
        <dbReference type="ARBA" id="ARBA00012328"/>
    </source>
</evidence>
<dbReference type="SUPFAM" id="SSF88697">
    <property type="entry name" value="PUA domain-like"/>
    <property type="match status" value="1"/>
</dbReference>
<dbReference type="GO" id="GO:0070042">
    <property type="term" value="F:rRNA (uridine-N3-)-methyltransferase activity"/>
    <property type="evidence" value="ECO:0007669"/>
    <property type="project" value="TreeGrafter"/>
</dbReference>
<dbReference type="CDD" id="cd18084">
    <property type="entry name" value="RsmE-like"/>
    <property type="match status" value="1"/>
</dbReference>
<feature type="domain" description="Ribosomal RNA small subunit methyltransferase E PUA-like" evidence="14">
    <location>
        <begin position="20"/>
        <end position="67"/>
    </location>
</feature>
<reference evidence="15" key="1">
    <citation type="submission" date="2020-10" db="EMBL/GenBank/DDBJ databases">
        <authorList>
            <person name="Gilroy R."/>
        </authorList>
    </citation>
    <scope>NUCLEOTIDE SEQUENCE</scope>
    <source>
        <strain evidence="15">ChiSjej4B22-8148</strain>
    </source>
</reference>
<protein>
    <recommendedName>
        <fullName evidence="4 12">Ribosomal RNA small subunit methyltransferase E</fullName>
        <ecNumber evidence="3 12">2.1.1.193</ecNumber>
    </recommendedName>
</protein>
<dbReference type="PANTHER" id="PTHR30027">
    <property type="entry name" value="RIBOSOMAL RNA SMALL SUBUNIT METHYLTRANSFERASE E"/>
    <property type="match status" value="1"/>
</dbReference>